<feature type="compositionally biased region" description="Polar residues" evidence="11">
    <location>
        <begin position="915"/>
        <end position="934"/>
    </location>
</feature>
<dbReference type="GO" id="GO:0006357">
    <property type="term" value="P:regulation of transcription by RNA polymerase II"/>
    <property type="evidence" value="ECO:0007669"/>
    <property type="project" value="TreeGrafter"/>
</dbReference>
<dbReference type="Gene3D" id="3.30.160.60">
    <property type="entry name" value="Classic Zinc Finger"/>
    <property type="match status" value="2"/>
</dbReference>
<dbReference type="SMART" id="SM00355">
    <property type="entry name" value="ZnF_C2H2"/>
    <property type="match status" value="2"/>
</dbReference>
<feature type="compositionally biased region" description="Polar residues" evidence="11">
    <location>
        <begin position="946"/>
        <end position="958"/>
    </location>
</feature>
<evidence type="ECO:0000256" key="6">
    <source>
        <dbReference type="ARBA" id="ARBA00023015"/>
    </source>
</evidence>
<sequence>MSMTEVNVNGQRYEEYGKKRSKLSRGLIMLNDRPEFPNPLDHSRQHCFGGEYNQRLRGAENRTQPYQRRSSSSLREAASRLPNQEQPAPQAVVRPSVLETLPSHWRSPQNNRPIYHQTWFPQEPRILAPEDLPQQRTATHYLLDPSHPQPEHPAQGAQVGVHASTSALLFGGINEAREEVNVASHSSENPDDSWGYPIKDGVRKLHGLTRGLRFRDLYEETFGSNFPAGRTRKKRPNANVLTNCRADCNAGLRDVNEQDNNNNSLLRHRRRQRREACLNGSLGLALNDRPNAPRNRAEAAAASNVNVNPNVIPLNHSVDSNPIFTYSQSAGSHFDIQPHQQFLPHPSYRVSAIFDSGNYAEAASSVNIAGNSSVWDRPFAVVQDPTIGSQFDFQHNIQQPSSPPLLYGASGSFDPNIESCAGPSGSSAATGYDAEQYHRQACVQQPNSPESGTRRNAATGLPVNAPGSCHEAEVADRSGEDRAINVPDYEATLFSDTDTASEKSDVEFVDENREDRNNRGTPWHNGTLYTAAYYDQLINAVVVELAALCTRDDSNGNKINDLNTRKNLGDDYRKATDQIVCPQETNDLSTSLGLDAGNIGARTPQPSPTSNDNLALVTESNEVQFLQYPRNFFPARNTRVTSQHIRAPPAEISGVAIETEQFFDPRPAGERRSTIGGASPSLSSVASFNPASLPAAIGFVSTSRVPNCAVPGGYVGGDNNDELSRQLLIKLNSSARSEQYNQRASPVLGGIEVNYSLGDDILGHASSDLSNTSPYNIIAGNEQHLPTTSDIAPDMKYETQSGPPTAQSHMTSSGVEPPHSSQGSGMMVDRSPADAEGVTVMLPWNGVGPDYLEQSDIKQTGSAHLSDTWDSILIEQPLEVVPQSIAADRRPLPSFIGYTSHLSINGIPGHHYHTIASSGQRSAMPSGSPTQSTNQEYYAASDTLEYQESPVVSSSTPCQQASQKQQQPQHMNNQQHCPHHPHHNHNPHQQQLPQSTQSLEYEVEIDADIAQLIGSAIAADTTVSSGGSNAGNNGNNAGGNAANPGSGSNGGGGSSLVPDQDTASRDASSWNDIADWFDSACSNNRPPDPNSYPVYAANPPAQQTQQQQHSSALQNLLSYSPLLQARLQAGNTETPSSTSTYPPVSPPGRVSTSGSPDQNLHSSYAAPSHSRKRSRTSQASGNPAKKAAISYANDASMAGGKEKPVHRCQVCNRGFLNKSNIKVHLRTHTGEKPFKCEVCDKAFRQKAHLIKHQQIHKRGNRD</sequence>
<reference evidence="14" key="1">
    <citation type="submission" date="2025-08" db="UniProtKB">
        <authorList>
            <consortium name="RefSeq"/>
        </authorList>
    </citation>
    <scope>IDENTIFICATION</scope>
</reference>
<feature type="compositionally biased region" description="Basic and acidic residues" evidence="11">
    <location>
        <begin position="500"/>
        <end position="518"/>
    </location>
</feature>
<dbReference type="SUPFAM" id="SSF57667">
    <property type="entry name" value="beta-beta-alpha zinc fingers"/>
    <property type="match status" value="1"/>
</dbReference>
<feature type="region of interest" description="Disordered" evidence="11">
    <location>
        <begin position="1023"/>
        <end position="1067"/>
    </location>
</feature>
<evidence type="ECO:0000256" key="8">
    <source>
        <dbReference type="ARBA" id="ARBA00023163"/>
    </source>
</evidence>
<feature type="compositionally biased region" description="Polar residues" evidence="11">
    <location>
        <begin position="1150"/>
        <end position="1162"/>
    </location>
</feature>
<keyword evidence="3" id="KW-0677">Repeat</keyword>
<dbReference type="PANTHER" id="PTHR16515">
    <property type="entry name" value="PR DOMAIN ZINC FINGER PROTEIN"/>
    <property type="match status" value="1"/>
</dbReference>
<evidence type="ECO:0000256" key="3">
    <source>
        <dbReference type="ARBA" id="ARBA00022737"/>
    </source>
</evidence>
<keyword evidence="4 10" id="KW-0863">Zinc-finger</keyword>
<feature type="compositionally biased region" description="Polar residues" evidence="11">
    <location>
        <begin position="798"/>
        <end position="824"/>
    </location>
</feature>
<evidence type="ECO:0000313" key="13">
    <source>
        <dbReference type="Proteomes" id="UP000515204"/>
    </source>
</evidence>
<dbReference type="InterPro" id="IPR036236">
    <property type="entry name" value="Znf_C2H2_sf"/>
</dbReference>
<feature type="compositionally biased region" description="Low complexity" evidence="11">
    <location>
        <begin position="1132"/>
        <end position="1142"/>
    </location>
</feature>
<feature type="compositionally biased region" description="Low complexity" evidence="11">
    <location>
        <begin position="959"/>
        <end position="976"/>
    </location>
</feature>
<keyword evidence="5" id="KW-0862">Zinc</keyword>
<feature type="compositionally biased region" description="Low complexity" evidence="11">
    <location>
        <begin position="1096"/>
        <end position="1112"/>
    </location>
</feature>
<dbReference type="FunFam" id="3.30.160.60:FF:001385">
    <property type="entry name" value="zinc finger protein 774"/>
    <property type="match status" value="1"/>
</dbReference>
<feature type="domain" description="C2H2-type" evidence="12">
    <location>
        <begin position="1234"/>
        <end position="1261"/>
    </location>
</feature>
<evidence type="ECO:0000256" key="2">
    <source>
        <dbReference type="ARBA" id="ARBA00022723"/>
    </source>
</evidence>
<keyword evidence="7" id="KW-0238">DNA-binding</keyword>
<evidence type="ECO:0000256" key="10">
    <source>
        <dbReference type="PROSITE-ProRule" id="PRU00042"/>
    </source>
</evidence>
<keyword evidence="13" id="KW-1185">Reference proteome</keyword>
<feature type="domain" description="C2H2-type" evidence="12">
    <location>
        <begin position="1206"/>
        <end position="1233"/>
    </location>
</feature>
<dbReference type="InterPro" id="IPR013087">
    <property type="entry name" value="Znf_C2H2_type"/>
</dbReference>
<keyword evidence="9" id="KW-0539">Nucleus</keyword>
<keyword evidence="2" id="KW-0479">Metal-binding</keyword>
<dbReference type="RefSeq" id="XP_014481878.1">
    <property type="nucleotide sequence ID" value="XM_014626392.1"/>
</dbReference>
<dbReference type="PROSITE" id="PS00028">
    <property type="entry name" value="ZINC_FINGER_C2H2_1"/>
    <property type="match status" value="2"/>
</dbReference>
<name>A0A6P3XVE8_DINQU</name>
<dbReference type="GeneID" id="106748147"/>
<dbReference type="Pfam" id="PF00096">
    <property type="entry name" value="zf-C2H2"/>
    <property type="match status" value="1"/>
</dbReference>
<evidence type="ECO:0000256" key="1">
    <source>
        <dbReference type="ARBA" id="ARBA00004123"/>
    </source>
</evidence>
<dbReference type="AlphaFoldDB" id="A0A6P3XVE8"/>
<feature type="region of interest" description="Disordered" evidence="11">
    <location>
        <begin position="796"/>
        <end position="830"/>
    </location>
</feature>
<feature type="region of interest" description="Disordered" evidence="11">
    <location>
        <begin position="497"/>
        <end position="521"/>
    </location>
</feature>
<gene>
    <name evidence="14" type="primary">LOC106748147</name>
</gene>
<feature type="compositionally biased region" description="Low complexity" evidence="11">
    <location>
        <begin position="1024"/>
        <end position="1046"/>
    </location>
</feature>
<dbReference type="GO" id="GO:0045165">
    <property type="term" value="P:cell fate commitment"/>
    <property type="evidence" value="ECO:0007669"/>
    <property type="project" value="TreeGrafter"/>
</dbReference>
<dbReference type="GO" id="GO:0003700">
    <property type="term" value="F:DNA-binding transcription factor activity"/>
    <property type="evidence" value="ECO:0007669"/>
    <property type="project" value="TreeGrafter"/>
</dbReference>
<dbReference type="GO" id="GO:0000978">
    <property type="term" value="F:RNA polymerase II cis-regulatory region sequence-specific DNA binding"/>
    <property type="evidence" value="ECO:0007669"/>
    <property type="project" value="TreeGrafter"/>
</dbReference>
<dbReference type="PROSITE" id="PS50157">
    <property type="entry name" value="ZINC_FINGER_C2H2_2"/>
    <property type="match status" value="2"/>
</dbReference>
<dbReference type="Proteomes" id="UP000515204">
    <property type="component" value="Unplaced"/>
</dbReference>
<organism evidence="13 14">
    <name type="scientific">Dinoponera quadriceps</name>
    <name type="common">South American ant</name>
    <dbReference type="NCBI Taxonomy" id="609295"/>
    <lineage>
        <taxon>Eukaryota</taxon>
        <taxon>Metazoa</taxon>
        <taxon>Ecdysozoa</taxon>
        <taxon>Arthropoda</taxon>
        <taxon>Hexapoda</taxon>
        <taxon>Insecta</taxon>
        <taxon>Pterygota</taxon>
        <taxon>Neoptera</taxon>
        <taxon>Endopterygota</taxon>
        <taxon>Hymenoptera</taxon>
        <taxon>Apocrita</taxon>
        <taxon>Aculeata</taxon>
        <taxon>Formicoidea</taxon>
        <taxon>Formicidae</taxon>
        <taxon>Ponerinae</taxon>
        <taxon>Ponerini</taxon>
        <taxon>Dinoponera</taxon>
    </lineage>
</organism>
<evidence type="ECO:0000256" key="5">
    <source>
        <dbReference type="ARBA" id="ARBA00022833"/>
    </source>
</evidence>
<dbReference type="FunFam" id="3.30.160.60:FF:001499">
    <property type="entry name" value="Zinc finger protein"/>
    <property type="match status" value="1"/>
</dbReference>
<keyword evidence="8" id="KW-0804">Transcription</keyword>
<evidence type="ECO:0000256" key="11">
    <source>
        <dbReference type="SAM" id="MobiDB-lite"/>
    </source>
</evidence>
<feature type="compositionally biased region" description="Basic residues" evidence="11">
    <location>
        <begin position="977"/>
        <end position="986"/>
    </location>
</feature>
<feature type="region of interest" description="Disordered" evidence="11">
    <location>
        <begin position="1079"/>
        <end position="1112"/>
    </location>
</feature>
<dbReference type="OrthoDB" id="6077919at2759"/>
<feature type="region of interest" description="Disordered" evidence="11">
    <location>
        <begin position="913"/>
        <end position="934"/>
    </location>
</feature>
<evidence type="ECO:0000313" key="14">
    <source>
        <dbReference type="RefSeq" id="XP_014481878.1"/>
    </source>
</evidence>
<dbReference type="InterPro" id="IPR050331">
    <property type="entry name" value="Zinc_finger"/>
</dbReference>
<accession>A0A6P3XVE8</accession>
<feature type="region of interest" description="Disordered" evidence="11">
    <location>
        <begin position="946"/>
        <end position="995"/>
    </location>
</feature>
<feature type="compositionally biased region" description="Polar residues" evidence="11">
    <location>
        <begin position="442"/>
        <end position="456"/>
    </location>
</feature>
<evidence type="ECO:0000256" key="4">
    <source>
        <dbReference type="ARBA" id="ARBA00022771"/>
    </source>
</evidence>
<feature type="compositionally biased region" description="Low complexity" evidence="11">
    <location>
        <begin position="68"/>
        <end position="81"/>
    </location>
</feature>
<proteinExistence type="predicted"/>
<dbReference type="KEGG" id="dqu:106748147"/>
<evidence type="ECO:0000256" key="7">
    <source>
        <dbReference type="ARBA" id="ARBA00023125"/>
    </source>
</evidence>
<feature type="region of interest" description="Disordered" evidence="11">
    <location>
        <begin position="1128"/>
        <end position="1187"/>
    </location>
</feature>
<keyword evidence="6" id="KW-0805">Transcription regulation</keyword>
<dbReference type="CTD" id="41069"/>
<evidence type="ECO:0000259" key="12">
    <source>
        <dbReference type="PROSITE" id="PS50157"/>
    </source>
</evidence>
<protein>
    <submittedName>
        <fullName evidence="14">Uncharacterized protein LOC106748147</fullName>
    </submittedName>
</protein>
<feature type="region of interest" description="Disordered" evidence="11">
    <location>
        <begin position="442"/>
        <end position="469"/>
    </location>
</feature>
<dbReference type="GO" id="GO:0005737">
    <property type="term" value="C:cytoplasm"/>
    <property type="evidence" value="ECO:0007669"/>
    <property type="project" value="TreeGrafter"/>
</dbReference>
<dbReference type="PANTHER" id="PTHR16515:SF59">
    <property type="entry name" value="PR DOMAIN ZINC FINGER PROTEIN 1"/>
    <property type="match status" value="1"/>
</dbReference>
<feature type="region of interest" description="Disordered" evidence="11">
    <location>
        <begin position="55"/>
        <end position="89"/>
    </location>
</feature>
<comment type="subcellular location">
    <subcellularLocation>
        <location evidence="1">Nucleus</location>
    </subcellularLocation>
</comment>
<evidence type="ECO:0000256" key="9">
    <source>
        <dbReference type="ARBA" id="ARBA00023242"/>
    </source>
</evidence>
<dbReference type="GO" id="GO:0005634">
    <property type="term" value="C:nucleus"/>
    <property type="evidence" value="ECO:0007669"/>
    <property type="project" value="UniProtKB-SubCell"/>
</dbReference>
<dbReference type="GO" id="GO:0008270">
    <property type="term" value="F:zinc ion binding"/>
    <property type="evidence" value="ECO:0007669"/>
    <property type="project" value="UniProtKB-KW"/>
</dbReference>